<evidence type="ECO:0000313" key="2">
    <source>
        <dbReference type="Proteomes" id="UP000427842"/>
    </source>
</evidence>
<name>A0ABQ6VV45_9PROT</name>
<reference evidence="1 2" key="1">
    <citation type="submission" date="2018-09" db="EMBL/GenBank/DDBJ databases">
        <title>Genome sequence and characterization of the bcs clusters for the production of nanocellulose from the low pH resistant strain Komagataeibacter medellinensis ID13488.</title>
        <authorList>
            <person name="Hernandez-Arriaga A.M."/>
            <person name="Del Cerro C."/>
            <person name="Urbina L."/>
            <person name="Eceiza A."/>
            <person name="Retegi A."/>
            <person name="Prieto M.A."/>
        </authorList>
    </citation>
    <scope>NUCLEOTIDE SEQUENCE [LARGE SCALE GENOMIC DNA]</scope>
    <source>
        <strain evidence="1 2">ID13488</strain>
    </source>
</reference>
<organism evidence="1 2">
    <name type="scientific">Komagataeibacter medellinensis</name>
    <dbReference type="NCBI Taxonomy" id="1177712"/>
    <lineage>
        <taxon>Bacteria</taxon>
        <taxon>Pseudomonadati</taxon>
        <taxon>Pseudomonadota</taxon>
        <taxon>Alphaproteobacteria</taxon>
        <taxon>Acetobacterales</taxon>
        <taxon>Acetobacteraceae</taxon>
        <taxon>Komagataeibacter</taxon>
    </lineage>
</organism>
<accession>A0ABQ6VV45</accession>
<dbReference type="RefSeq" id="WP_153469481.1">
    <property type="nucleotide sequence ID" value="NZ_QYAZ01000001.1"/>
</dbReference>
<dbReference type="Proteomes" id="UP000427842">
    <property type="component" value="Unassembled WGS sequence"/>
</dbReference>
<protein>
    <recommendedName>
        <fullName evidence="3">Polymer-forming cytoskeletal protein</fullName>
    </recommendedName>
</protein>
<keyword evidence="2" id="KW-1185">Reference proteome</keyword>
<dbReference type="EMBL" id="QYAZ01000001">
    <property type="protein sequence ID" value="KAB8123991.1"/>
    <property type="molecule type" value="Genomic_DNA"/>
</dbReference>
<evidence type="ECO:0008006" key="3">
    <source>
        <dbReference type="Google" id="ProtNLM"/>
    </source>
</evidence>
<evidence type="ECO:0000313" key="1">
    <source>
        <dbReference type="EMBL" id="KAB8123991.1"/>
    </source>
</evidence>
<gene>
    <name evidence="1" type="ORF">D3W54_07010</name>
</gene>
<comment type="caution">
    <text evidence="1">The sequence shown here is derived from an EMBL/GenBank/DDBJ whole genome shotgun (WGS) entry which is preliminary data.</text>
</comment>
<proteinExistence type="predicted"/>
<sequence>MARWYPPRIRRARAVAHDNALQGLPCPAWKTQLPPQSAARETTMIVAGCTSVRLHGNGVIEITGDLTVEGKI</sequence>